<gene>
    <name evidence="8" type="ORF">NBZ79_18600</name>
</gene>
<keyword evidence="3 5" id="KW-1133">Transmembrane helix</keyword>
<feature type="compositionally biased region" description="Polar residues" evidence="6">
    <location>
        <begin position="1"/>
        <end position="10"/>
    </location>
</feature>
<feature type="domain" description="ABC transmembrane type-1" evidence="7">
    <location>
        <begin position="187"/>
        <end position="383"/>
    </location>
</feature>
<keyword evidence="2 5" id="KW-0812">Transmembrane</keyword>
<dbReference type="SUPFAM" id="SSF161098">
    <property type="entry name" value="MetI-like"/>
    <property type="match status" value="1"/>
</dbReference>
<keyword evidence="9" id="KW-1185">Reference proteome</keyword>
<organism evidence="8 9">
    <name type="scientific">Sneathiella marina</name>
    <dbReference type="NCBI Taxonomy" id="2950108"/>
    <lineage>
        <taxon>Bacteria</taxon>
        <taxon>Pseudomonadati</taxon>
        <taxon>Pseudomonadota</taxon>
        <taxon>Alphaproteobacteria</taxon>
        <taxon>Sneathiellales</taxon>
        <taxon>Sneathiellaceae</taxon>
        <taxon>Sneathiella</taxon>
    </lineage>
</organism>
<evidence type="ECO:0000259" key="7">
    <source>
        <dbReference type="PROSITE" id="PS50928"/>
    </source>
</evidence>
<dbReference type="InterPro" id="IPR035906">
    <property type="entry name" value="MetI-like_sf"/>
</dbReference>
<evidence type="ECO:0000256" key="1">
    <source>
        <dbReference type="ARBA" id="ARBA00004651"/>
    </source>
</evidence>
<keyword evidence="5" id="KW-0813">Transport</keyword>
<dbReference type="CDD" id="cd06261">
    <property type="entry name" value="TM_PBP2"/>
    <property type="match status" value="1"/>
</dbReference>
<accession>A0ABY4W1Z4</accession>
<evidence type="ECO:0000256" key="4">
    <source>
        <dbReference type="ARBA" id="ARBA00023136"/>
    </source>
</evidence>
<name>A0ABY4W1Z4_9PROT</name>
<dbReference type="PROSITE" id="PS50928">
    <property type="entry name" value="ABC_TM1"/>
    <property type="match status" value="1"/>
</dbReference>
<comment type="subcellular location">
    <subcellularLocation>
        <location evidence="1 5">Cell membrane</location>
        <topology evidence="1 5">Multi-pass membrane protein</topology>
    </subcellularLocation>
</comment>
<dbReference type="Gene3D" id="1.10.3720.10">
    <property type="entry name" value="MetI-like"/>
    <property type="match status" value="1"/>
</dbReference>
<feature type="compositionally biased region" description="Basic and acidic residues" evidence="6">
    <location>
        <begin position="11"/>
        <end position="20"/>
    </location>
</feature>
<dbReference type="Pfam" id="PF12911">
    <property type="entry name" value="OppC_N"/>
    <property type="match status" value="1"/>
</dbReference>
<evidence type="ECO:0000256" key="6">
    <source>
        <dbReference type="SAM" id="MobiDB-lite"/>
    </source>
</evidence>
<evidence type="ECO:0000313" key="8">
    <source>
        <dbReference type="EMBL" id="USG61170.1"/>
    </source>
</evidence>
<dbReference type="Proteomes" id="UP001056291">
    <property type="component" value="Chromosome"/>
</dbReference>
<evidence type="ECO:0000313" key="9">
    <source>
        <dbReference type="Proteomes" id="UP001056291"/>
    </source>
</evidence>
<evidence type="ECO:0000256" key="2">
    <source>
        <dbReference type="ARBA" id="ARBA00022692"/>
    </source>
</evidence>
<feature type="region of interest" description="Disordered" evidence="6">
    <location>
        <begin position="1"/>
        <end position="20"/>
    </location>
</feature>
<dbReference type="RefSeq" id="WP_251934157.1">
    <property type="nucleotide sequence ID" value="NZ_CP098747.1"/>
</dbReference>
<feature type="transmembrane region" description="Helical" evidence="5">
    <location>
        <begin position="191"/>
        <end position="216"/>
    </location>
</feature>
<dbReference type="PANTHER" id="PTHR43839">
    <property type="entry name" value="OPPC IN A BINDING PROTEIN-DEPENDENT TRANSPORT SYSTEM"/>
    <property type="match status" value="1"/>
</dbReference>
<keyword evidence="4 5" id="KW-0472">Membrane</keyword>
<proteinExistence type="inferred from homology"/>
<feature type="transmembrane region" description="Helical" evidence="5">
    <location>
        <begin position="236"/>
        <end position="266"/>
    </location>
</feature>
<reference evidence="8" key="1">
    <citation type="submission" date="2022-06" db="EMBL/GenBank/DDBJ databases">
        <title>Sneathiella actinostolidae sp. nov., isolated from a sea anemonein the Western Pacific Ocean.</title>
        <authorList>
            <person name="Wei M.J."/>
        </authorList>
    </citation>
    <scope>NUCLEOTIDE SEQUENCE</scope>
    <source>
        <strain evidence="8">PHK-P5</strain>
    </source>
</reference>
<evidence type="ECO:0000256" key="3">
    <source>
        <dbReference type="ARBA" id="ARBA00022989"/>
    </source>
</evidence>
<dbReference type="InterPro" id="IPR000515">
    <property type="entry name" value="MetI-like"/>
</dbReference>
<comment type="similarity">
    <text evidence="5">Belongs to the binding-protein-dependent transport system permease family.</text>
</comment>
<dbReference type="PANTHER" id="PTHR43839:SF3">
    <property type="entry name" value="OLIGOPEPTIDE ABC TRANSPORTER, PERMEASE PROTEIN"/>
    <property type="match status" value="1"/>
</dbReference>
<feature type="transmembrane region" description="Helical" evidence="5">
    <location>
        <begin position="55"/>
        <end position="77"/>
    </location>
</feature>
<protein>
    <submittedName>
        <fullName evidence="8">ABC transporter permease</fullName>
    </submittedName>
</protein>
<feature type="transmembrane region" description="Helical" evidence="5">
    <location>
        <begin position="364"/>
        <end position="382"/>
    </location>
</feature>
<dbReference type="InterPro" id="IPR025966">
    <property type="entry name" value="OppC_N"/>
</dbReference>
<dbReference type="EMBL" id="CP098747">
    <property type="protein sequence ID" value="USG61170.1"/>
    <property type="molecule type" value="Genomic_DNA"/>
</dbReference>
<sequence length="394" mass="44462">MTDTTGSNKEQPLEHWHSDEPFDPYSVEALSPEQERFYMASQWQMMWWKFRRHRVAVISGIILLLFYLSILISEFLAPYDLHGRNTKFIFAPPQAIHLFHEGEFVGPFVYGYKQKLNRETLKREYQINHKQVYPLRFFCSGDEYKFWGLFNASSHLVCAADKKRATFFWLGTDRLGRDILSRIIYGTRISLTIGLIGIIISFTLGIILGGISGYYGGWIDNVIQRTIELLKSIPQLPLWLALSAALPVTWSPILVFFGLTVILGLLDWPGLARAVRSKFLSLREEDFCTAAQLMGAPPQRIIGRHLLPSFASHLIASASLAVPSMILGETALSFLGLGLRPPITSWGVLLNETTNINAVATTPWLIYPVVPVILVVLAFNFLGDGLRDAADPYK</sequence>
<evidence type="ECO:0000256" key="5">
    <source>
        <dbReference type="RuleBase" id="RU363032"/>
    </source>
</evidence>
<dbReference type="Pfam" id="PF00528">
    <property type="entry name" value="BPD_transp_1"/>
    <property type="match status" value="1"/>
</dbReference>